<dbReference type="SUPFAM" id="SSF81383">
    <property type="entry name" value="F-box domain"/>
    <property type="match status" value="1"/>
</dbReference>
<dbReference type="eggNOG" id="ENOG502S5YZ">
    <property type="taxonomic scope" value="Eukaryota"/>
</dbReference>
<dbReference type="CDD" id="cd09917">
    <property type="entry name" value="F-box_SF"/>
    <property type="match status" value="1"/>
</dbReference>
<dbReference type="Pfam" id="PF00646">
    <property type="entry name" value="F-box"/>
    <property type="match status" value="1"/>
</dbReference>
<reference evidence="3" key="2">
    <citation type="submission" date="2013-04" db="EMBL/GenBank/DDBJ databases">
        <title>Genomic mechanisms accounting for the adaptation to parasitism in nematode-trapping fungi.</title>
        <authorList>
            <person name="Ahren D.G."/>
        </authorList>
    </citation>
    <scope>NUCLEOTIDE SEQUENCE [LARGE SCALE GENOMIC DNA]</scope>
    <source>
        <strain evidence="3">CBS 200.50</strain>
    </source>
</reference>
<gene>
    <name evidence="2" type="ORF">H072_6461</name>
</gene>
<protein>
    <recommendedName>
        <fullName evidence="1">F-box domain-containing protein</fullName>
    </recommendedName>
</protein>
<keyword evidence="3" id="KW-1185">Reference proteome</keyword>
<sequence length="248" mass="28053">MSTATSFMPTELDPSHFKFYDDELDRPRGNIAENLERFFDGEAPRIFTEPASPADIGSLKCLPTELLEEIIYNLDIRSLENFRQANKHTLVLVESLPKYKTVFQYARIALRGILSIQTGAYIQFSDLYDEICCESCERCGLFGDYIYLLTFKRVCYFCIVDGDTYRPIELQSAKIKYGLTDEILRSVASMKVLPKADPQGTDVDTIAMIPRKTLVDRVSALRAAVLLHGSHDERGARAQYKRNPATAG</sequence>
<feature type="domain" description="F-box" evidence="1">
    <location>
        <begin position="56"/>
        <end position="102"/>
    </location>
</feature>
<dbReference type="STRING" id="1284197.S8A9P3"/>
<dbReference type="InterPro" id="IPR001810">
    <property type="entry name" value="F-box_dom"/>
</dbReference>
<evidence type="ECO:0000259" key="1">
    <source>
        <dbReference type="PROSITE" id="PS50181"/>
    </source>
</evidence>
<accession>S8A9P3</accession>
<comment type="caution">
    <text evidence="2">The sequence shown here is derived from an EMBL/GenBank/DDBJ whole genome shotgun (WGS) entry which is preliminary data.</text>
</comment>
<dbReference type="EMBL" id="AQGS01000454">
    <property type="protein sequence ID" value="EPS39720.1"/>
    <property type="molecule type" value="Genomic_DNA"/>
</dbReference>
<name>S8A9P3_DACHA</name>
<dbReference type="AlphaFoldDB" id="S8A9P3"/>
<dbReference type="PROSITE" id="PS50181">
    <property type="entry name" value="FBOX"/>
    <property type="match status" value="1"/>
</dbReference>
<evidence type="ECO:0000313" key="2">
    <source>
        <dbReference type="EMBL" id="EPS39720.1"/>
    </source>
</evidence>
<proteinExistence type="predicted"/>
<dbReference type="OMA" id="YDEICCE"/>
<evidence type="ECO:0000313" key="3">
    <source>
        <dbReference type="Proteomes" id="UP000015100"/>
    </source>
</evidence>
<organism evidence="2 3">
    <name type="scientific">Dactylellina haptotyla (strain CBS 200.50)</name>
    <name type="common">Nematode-trapping fungus</name>
    <name type="synonym">Monacrosporium haptotylum</name>
    <dbReference type="NCBI Taxonomy" id="1284197"/>
    <lineage>
        <taxon>Eukaryota</taxon>
        <taxon>Fungi</taxon>
        <taxon>Dikarya</taxon>
        <taxon>Ascomycota</taxon>
        <taxon>Pezizomycotina</taxon>
        <taxon>Orbiliomycetes</taxon>
        <taxon>Orbiliales</taxon>
        <taxon>Orbiliaceae</taxon>
        <taxon>Dactylellina</taxon>
    </lineage>
</organism>
<dbReference type="InterPro" id="IPR036047">
    <property type="entry name" value="F-box-like_dom_sf"/>
</dbReference>
<dbReference type="OrthoDB" id="2687876at2759"/>
<reference evidence="2 3" key="1">
    <citation type="journal article" date="2013" name="PLoS Genet.">
        <title>Genomic mechanisms accounting for the adaptation to parasitism in nematode-trapping fungi.</title>
        <authorList>
            <person name="Meerupati T."/>
            <person name="Andersson K.M."/>
            <person name="Friman E."/>
            <person name="Kumar D."/>
            <person name="Tunlid A."/>
            <person name="Ahren D."/>
        </authorList>
    </citation>
    <scope>NUCLEOTIDE SEQUENCE [LARGE SCALE GENOMIC DNA]</scope>
    <source>
        <strain evidence="2 3">CBS 200.50</strain>
    </source>
</reference>
<dbReference type="HOGENOM" id="CLU_1120149_0_0_1"/>
<dbReference type="Proteomes" id="UP000015100">
    <property type="component" value="Unassembled WGS sequence"/>
</dbReference>